<proteinExistence type="predicted"/>
<organism evidence="2 3">
    <name type="scientific">Schizothecium vesticola</name>
    <dbReference type="NCBI Taxonomy" id="314040"/>
    <lineage>
        <taxon>Eukaryota</taxon>
        <taxon>Fungi</taxon>
        <taxon>Dikarya</taxon>
        <taxon>Ascomycota</taxon>
        <taxon>Pezizomycotina</taxon>
        <taxon>Sordariomycetes</taxon>
        <taxon>Sordariomycetidae</taxon>
        <taxon>Sordariales</taxon>
        <taxon>Schizotheciaceae</taxon>
        <taxon>Schizothecium</taxon>
    </lineage>
</organism>
<sequence length="240" mass="26560">MSKPTSYLKYIYVVLGLLVADGIISLAFLSTMVNFLHTVGGGPYRVTGPNGDTFLMHGEPKGLLTNQGHTTNGAGGTAVVLVGFGGLIALIKENKSRKRHGKSSPIFRAWAVAVILSWLLTLTALIYTYVLTEQTSGQSIDIDFLVLNPYPTKYVPDSWTPENWYKQVLKLPLEEEMVRKAIRQNLRIQTGWRYNIIPLFIIGLALVVLVVLEVLATRKNRGRYGRAASSEVEKPVEGSR</sequence>
<gene>
    <name evidence="2" type="ORF">B0T18DRAFT_432193</name>
</gene>
<keyword evidence="1" id="KW-0812">Transmembrane</keyword>
<comment type="caution">
    <text evidence="2">The sequence shown here is derived from an EMBL/GenBank/DDBJ whole genome shotgun (WGS) entry which is preliminary data.</text>
</comment>
<evidence type="ECO:0000313" key="2">
    <source>
        <dbReference type="EMBL" id="KAK0740985.1"/>
    </source>
</evidence>
<feature type="transmembrane region" description="Helical" evidence="1">
    <location>
        <begin position="73"/>
        <end position="91"/>
    </location>
</feature>
<evidence type="ECO:0000256" key="1">
    <source>
        <dbReference type="SAM" id="Phobius"/>
    </source>
</evidence>
<dbReference type="EMBL" id="JAUKUD010000006">
    <property type="protein sequence ID" value="KAK0740985.1"/>
    <property type="molecule type" value="Genomic_DNA"/>
</dbReference>
<keyword evidence="1" id="KW-1133">Transmembrane helix</keyword>
<protein>
    <submittedName>
        <fullName evidence="2">Uncharacterized protein</fullName>
    </submittedName>
</protein>
<keyword evidence="3" id="KW-1185">Reference proteome</keyword>
<feature type="transmembrane region" description="Helical" evidence="1">
    <location>
        <begin position="12"/>
        <end position="36"/>
    </location>
</feature>
<dbReference type="AlphaFoldDB" id="A0AA40JZV6"/>
<feature type="transmembrane region" description="Helical" evidence="1">
    <location>
        <begin position="111"/>
        <end position="130"/>
    </location>
</feature>
<dbReference type="Proteomes" id="UP001172155">
    <property type="component" value="Unassembled WGS sequence"/>
</dbReference>
<reference evidence="2" key="1">
    <citation type="submission" date="2023-06" db="EMBL/GenBank/DDBJ databases">
        <title>Genome-scale phylogeny and comparative genomics of the fungal order Sordariales.</title>
        <authorList>
            <consortium name="Lawrence Berkeley National Laboratory"/>
            <person name="Hensen N."/>
            <person name="Bonometti L."/>
            <person name="Westerberg I."/>
            <person name="Brannstrom I.O."/>
            <person name="Guillou S."/>
            <person name="Cros-Aarteil S."/>
            <person name="Calhoun S."/>
            <person name="Haridas S."/>
            <person name="Kuo A."/>
            <person name="Mondo S."/>
            <person name="Pangilinan J."/>
            <person name="Riley R."/>
            <person name="LaButti K."/>
            <person name="Andreopoulos B."/>
            <person name="Lipzen A."/>
            <person name="Chen C."/>
            <person name="Yanf M."/>
            <person name="Daum C."/>
            <person name="Ng V."/>
            <person name="Clum A."/>
            <person name="Steindorff A."/>
            <person name="Ohm R."/>
            <person name="Martin F."/>
            <person name="Silar P."/>
            <person name="Natvig D."/>
            <person name="Lalanne C."/>
            <person name="Gautier V."/>
            <person name="Ament-velasquez S.L."/>
            <person name="Kruys A."/>
            <person name="Hutchinson M.I."/>
            <person name="Powell A.J."/>
            <person name="Barry K."/>
            <person name="Miller A.N."/>
            <person name="Grigoriev I.V."/>
            <person name="Debuchy R."/>
            <person name="Gladieux P."/>
            <person name="Thoren M.H."/>
            <person name="Johannesson H."/>
        </authorList>
    </citation>
    <scope>NUCLEOTIDE SEQUENCE</scope>
    <source>
        <strain evidence="2">SMH3187-1</strain>
    </source>
</reference>
<feature type="transmembrane region" description="Helical" evidence="1">
    <location>
        <begin position="196"/>
        <end position="216"/>
    </location>
</feature>
<accession>A0AA40JZV6</accession>
<name>A0AA40JZV6_9PEZI</name>
<evidence type="ECO:0000313" key="3">
    <source>
        <dbReference type="Proteomes" id="UP001172155"/>
    </source>
</evidence>
<keyword evidence="1" id="KW-0472">Membrane</keyword>